<accession>A0ABZ1C137</accession>
<gene>
    <name evidence="8" type="primary">nuoE</name>
    <name evidence="8" type="ORF">U7230_07315</name>
</gene>
<dbReference type="InterPro" id="IPR036249">
    <property type="entry name" value="Thioredoxin-like_sf"/>
</dbReference>
<dbReference type="PANTHER" id="PTHR43342">
    <property type="entry name" value="NADH-QUINONE OXIDOREDUCTASE, E SUBUNIT"/>
    <property type="match status" value="1"/>
</dbReference>
<keyword evidence="2" id="KW-0001">2Fe-2S</keyword>
<evidence type="ECO:0000256" key="2">
    <source>
        <dbReference type="ARBA" id="ARBA00022714"/>
    </source>
</evidence>
<dbReference type="InterPro" id="IPR041921">
    <property type="entry name" value="NuoE_N"/>
</dbReference>
<comment type="similarity">
    <text evidence="1">Belongs to the complex I 24 kDa subunit family.</text>
</comment>
<dbReference type="Gene3D" id="3.40.30.10">
    <property type="entry name" value="Glutaredoxin"/>
    <property type="match status" value="1"/>
</dbReference>
<dbReference type="Proteomes" id="UP001332192">
    <property type="component" value="Chromosome"/>
</dbReference>
<keyword evidence="3" id="KW-0479">Metal-binding</keyword>
<dbReference type="Gene3D" id="1.10.10.1590">
    <property type="entry name" value="NADH-quinone oxidoreductase subunit E"/>
    <property type="match status" value="1"/>
</dbReference>
<dbReference type="InterPro" id="IPR042128">
    <property type="entry name" value="NuoE_dom"/>
</dbReference>
<dbReference type="InterPro" id="IPR002023">
    <property type="entry name" value="NuoE-like"/>
</dbReference>
<dbReference type="GO" id="GO:0050136">
    <property type="term" value="F:NADH dehydrogenase (quinone) (non-electrogenic) activity"/>
    <property type="evidence" value="ECO:0007669"/>
    <property type="project" value="UniProtKB-EC"/>
</dbReference>
<dbReference type="EC" id="1.6.5.9" evidence="8"/>
<reference evidence="8 9" key="1">
    <citation type="journal article" date="2024" name="Front. Microbiol.">
        <title>Novel thermophilic genera Geochorda gen. nov. and Carboxydochorda gen. nov. from the deep terrestrial subsurface reveal the ecophysiological diversity in the class Limnochordia.</title>
        <authorList>
            <person name="Karnachuk O.V."/>
            <person name="Lukina A.P."/>
            <person name="Avakyan M.R."/>
            <person name="Kadnikov V.V."/>
            <person name="Begmatov S."/>
            <person name="Beletsky A.V."/>
            <person name="Vlasova K.G."/>
            <person name="Novikov A.A."/>
            <person name="Shcherbakova V.A."/>
            <person name="Mardanov A.V."/>
            <person name="Ravin N.V."/>
        </authorList>
    </citation>
    <scope>NUCLEOTIDE SEQUENCE [LARGE SCALE GENOMIC DNA]</scope>
    <source>
        <strain evidence="8 9">L945</strain>
    </source>
</reference>
<dbReference type="CDD" id="cd03064">
    <property type="entry name" value="TRX_Fd_NuoE"/>
    <property type="match status" value="1"/>
</dbReference>
<dbReference type="Pfam" id="PF01257">
    <property type="entry name" value="2Fe-2S_thioredx"/>
    <property type="match status" value="1"/>
</dbReference>
<feature type="region of interest" description="Disordered" evidence="7">
    <location>
        <begin position="1"/>
        <end position="43"/>
    </location>
</feature>
<dbReference type="RefSeq" id="WP_324718064.1">
    <property type="nucleotide sequence ID" value="NZ_CP141615.1"/>
</dbReference>
<organism evidence="8 9">
    <name type="scientific">Carboxydichorda subterranea</name>
    <dbReference type="NCBI Taxonomy" id="3109565"/>
    <lineage>
        <taxon>Bacteria</taxon>
        <taxon>Bacillati</taxon>
        <taxon>Bacillota</taxon>
        <taxon>Limnochordia</taxon>
        <taxon>Limnochordales</taxon>
        <taxon>Geochordaceae</taxon>
        <taxon>Carboxydichorda</taxon>
    </lineage>
</organism>
<dbReference type="EMBL" id="CP141615">
    <property type="protein sequence ID" value="WRP18792.1"/>
    <property type="molecule type" value="Genomic_DNA"/>
</dbReference>
<dbReference type="InterPro" id="IPR028431">
    <property type="entry name" value="NADP_DH_HndA-like"/>
</dbReference>
<keyword evidence="8" id="KW-0560">Oxidoreductase</keyword>
<evidence type="ECO:0000256" key="4">
    <source>
        <dbReference type="ARBA" id="ARBA00023004"/>
    </source>
</evidence>
<proteinExistence type="inferred from homology"/>
<protein>
    <submittedName>
        <fullName evidence="8">NADH-quinone oxidoreductase subunit NuoE</fullName>
        <ecNumber evidence="8">1.6.5.9</ecNumber>
    </submittedName>
</protein>
<name>A0ABZ1C137_9FIRM</name>
<evidence type="ECO:0000313" key="8">
    <source>
        <dbReference type="EMBL" id="WRP18792.1"/>
    </source>
</evidence>
<sequence length="187" mass="20632">MAVQPRDARSSSGPSRRSATEHGRSTASRGPATTRRARWLASASTPTRPNIIPMLQSIQEQYGYLPRQEIAKAAEQCEMSLAQAYGVATFYNFFRLQPPGRHTLRVCRGTACHVRGSAGLLDYVEQTLGIRAGETTPDGEFSLETVACLGCCSRAPVVVADGEIHGRMSRQEVVRLLRRLERSEKRD</sequence>
<dbReference type="NCBIfam" id="NF005722">
    <property type="entry name" value="PRK07539.1-2"/>
    <property type="match status" value="1"/>
</dbReference>
<keyword evidence="5" id="KW-0411">Iron-sulfur</keyword>
<keyword evidence="4" id="KW-0408">Iron</keyword>
<evidence type="ECO:0000256" key="5">
    <source>
        <dbReference type="ARBA" id="ARBA00023014"/>
    </source>
</evidence>
<comment type="cofactor">
    <cofactor evidence="6">
        <name>[2Fe-2S] cluster</name>
        <dbReference type="ChEBI" id="CHEBI:190135"/>
    </cofactor>
</comment>
<evidence type="ECO:0000256" key="7">
    <source>
        <dbReference type="SAM" id="MobiDB-lite"/>
    </source>
</evidence>
<keyword evidence="9" id="KW-1185">Reference proteome</keyword>
<dbReference type="PROSITE" id="PS01099">
    <property type="entry name" value="COMPLEX1_24K"/>
    <property type="match status" value="1"/>
</dbReference>
<evidence type="ECO:0000256" key="1">
    <source>
        <dbReference type="ARBA" id="ARBA00010643"/>
    </source>
</evidence>
<evidence type="ECO:0000256" key="6">
    <source>
        <dbReference type="ARBA" id="ARBA00034078"/>
    </source>
</evidence>
<dbReference type="PANTHER" id="PTHR43342:SF2">
    <property type="entry name" value="POTENTIAL NAD-REDUCING HYDROGENASE SUBUNIT"/>
    <property type="match status" value="1"/>
</dbReference>
<evidence type="ECO:0000313" key="9">
    <source>
        <dbReference type="Proteomes" id="UP001332192"/>
    </source>
</evidence>
<dbReference type="SUPFAM" id="SSF52833">
    <property type="entry name" value="Thioredoxin-like"/>
    <property type="match status" value="1"/>
</dbReference>
<evidence type="ECO:0000256" key="3">
    <source>
        <dbReference type="ARBA" id="ARBA00022723"/>
    </source>
</evidence>